<dbReference type="RefSeq" id="WP_263572509.1">
    <property type="nucleotide sequence ID" value="NZ_JAJIRN010000008.1"/>
</dbReference>
<dbReference type="EMBL" id="JAJIRN010000008">
    <property type="protein sequence ID" value="MCV2369918.1"/>
    <property type="molecule type" value="Genomic_DNA"/>
</dbReference>
<proteinExistence type="predicted"/>
<name>A0ABT2YIM6_9BURK</name>
<dbReference type="InterPro" id="IPR005097">
    <property type="entry name" value="Sacchrp_dh_NADP-bd"/>
</dbReference>
<dbReference type="Pfam" id="PF16653">
    <property type="entry name" value="Sacchrp_dh_C"/>
    <property type="match status" value="1"/>
</dbReference>
<evidence type="ECO:0000313" key="4">
    <source>
        <dbReference type="Proteomes" id="UP001209701"/>
    </source>
</evidence>
<evidence type="ECO:0000313" key="3">
    <source>
        <dbReference type="EMBL" id="MCV2369918.1"/>
    </source>
</evidence>
<protein>
    <submittedName>
        <fullName evidence="3">Saccharopine dehydrogenase NADP-binding domain-containing protein</fullName>
    </submittedName>
</protein>
<dbReference type="Proteomes" id="UP001209701">
    <property type="component" value="Unassembled WGS sequence"/>
</dbReference>
<accession>A0ABT2YIM6</accession>
<dbReference type="Gene3D" id="3.30.360.30">
    <property type="entry name" value="homospermidine synthase like"/>
    <property type="match status" value="1"/>
</dbReference>
<organism evidence="3 4">
    <name type="scientific">Roseateles oligotrophus</name>
    <dbReference type="NCBI Taxonomy" id="1769250"/>
    <lineage>
        <taxon>Bacteria</taxon>
        <taxon>Pseudomonadati</taxon>
        <taxon>Pseudomonadota</taxon>
        <taxon>Betaproteobacteria</taxon>
        <taxon>Burkholderiales</taxon>
        <taxon>Sphaerotilaceae</taxon>
        <taxon>Roseateles</taxon>
    </lineage>
</organism>
<evidence type="ECO:0000259" key="1">
    <source>
        <dbReference type="Pfam" id="PF03435"/>
    </source>
</evidence>
<gene>
    <name evidence="3" type="ORF">LNV07_17685</name>
</gene>
<sequence length="477" mass="52412">MSPSSLPESWRFDGRLVMVGFGCIGQGVLPLLLRHLKMRPDRLLVLAPEQGLGDYAAMTEAAGVRYLPLALTPENYQQALDGQLSAGDFLLNLSVNVSSVALIGWCQAHGVLYLDTCIEPWLGGYIDPALGLAERTNYALREAALALRHKPSRGPTALLTHGANPGLVSHFVKQALLTLARDQGLPDAQPCGQQEWAGLAERLDVRVIHIAERDTQSGGPRKQLNEFVNTWSVEAFVDEGRQPAELGWGSHERALPADGRRHQAGSQAAIYLQRPGAATRVRSWTPLSGPMHAFLITHAESISIANYLTLGDPARPRYRPTVHYAYHPCDDAVLSLHELAGRNWQLQSRERVLKEEISSGIDELGVLLMGHASGAYWYGSRLSIGRARELCPHNSATSLQVTAAVLAGVLWAIRKPDQGLLEPDELPFEEIIGLCGPYLGEMVGAYSDWTPLQGRGWLFDETLDLDDPWQFCNFRVT</sequence>
<feature type="domain" description="Saccharopine dehydrogenase-like C-terminal" evidence="2">
    <location>
        <begin position="162"/>
        <end position="443"/>
    </location>
</feature>
<feature type="domain" description="Saccharopine dehydrogenase NADP binding" evidence="1">
    <location>
        <begin position="17"/>
        <end position="158"/>
    </location>
</feature>
<keyword evidence="4" id="KW-1185">Reference proteome</keyword>
<dbReference type="Gene3D" id="3.40.50.720">
    <property type="entry name" value="NAD(P)-binding Rossmann-like Domain"/>
    <property type="match status" value="1"/>
</dbReference>
<comment type="caution">
    <text evidence="3">The sequence shown here is derived from an EMBL/GenBank/DDBJ whole genome shotgun (WGS) entry which is preliminary data.</text>
</comment>
<dbReference type="InterPro" id="IPR032095">
    <property type="entry name" value="Sacchrp_dh-like_C"/>
</dbReference>
<dbReference type="Pfam" id="PF03435">
    <property type="entry name" value="Sacchrp_dh_NADP"/>
    <property type="match status" value="1"/>
</dbReference>
<dbReference type="InterPro" id="IPR023181">
    <property type="entry name" value="Homospermid_syn-like_C"/>
</dbReference>
<evidence type="ECO:0000259" key="2">
    <source>
        <dbReference type="Pfam" id="PF16653"/>
    </source>
</evidence>
<reference evidence="3 4" key="1">
    <citation type="submission" date="2021-11" db="EMBL/GenBank/DDBJ databases">
        <authorList>
            <person name="Liang Q."/>
            <person name="Mou H."/>
            <person name="Liu Z."/>
        </authorList>
    </citation>
    <scope>NUCLEOTIDE SEQUENCE [LARGE SCALE GENOMIC DNA]</scope>
    <source>
        <strain evidence="3 4">CHU3</strain>
    </source>
</reference>